<dbReference type="CDD" id="cd16913">
    <property type="entry name" value="YkuD_like"/>
    <property type="match status" value="1"/>
</dbReference>
<dbReference type="Proteomes" id="UP000054785">
    <property type="component" value="Unassembled WGS sequence"/>
</dbReference>
<dbReference type="GO" id="GO:0071555">
    <property type="term" value="P:cell wall organization"/>
    <property type="evidence" value="ECO:0007669"/>
    <property type="project" value="UniProtKB-UniRule"/>
</dbReference>
<evidence type="ECO:0000256" key="3">
    <source>
        <dbReference type="ARBA" id="ARBA00022679"/>
    </source>
</evidence>
<organism evidence="9 10">
    <name type="scientific">Legionella geestiana</name>
    <dbReference type="NCBI Taxonomy" id="45065"/>
    <lineage>
        <taxon>Bacteria</taxon>
        <taxon>Pseudomonadati</taxon>
        <taxon>Pseudomonadota</taxon>
        <taxon>Gammaproteobacteria</taxon>
        <taxon>Legionellales</taxon>
        <taxon>Legionellaceae</taxon>
        <taxon>Legionella</taxon>
    </lineage>
</organism>
<dbReference type="AlphaFoldDB" id="A0A0W0U3D4"/>
<keyword evidence="5 7" id="KW-0573">Peptidoglycan synthesis</keyword>
<feature type="active site" description="Nucleophile" evidence="7">
    <location>
        <position position="219"/>
    </location>
</feature>
<dbReference type="GO" id="GO:0016740">
    <property type="term" value="F:transferase activity"/>
    <property type="evidence" value="ECO:0007669"/>
    <property type="project" value="UniProtKB-KW"/>
</dbReference>
<keyword evidence="6 7" id="KW-0961">Cell wall biogenesis/degradation</keyword>
<dbReference type="InterPro" id="IPR050979">
    <property type="entry name" value="LD-transpeptidase"/>
</dbReference>
<comment type="caution">
    <text evidence="9">The sequence shown here is derived from an EMBL/GenBank/DDBJ whole genome shotgun (WGS) entry which is preliminary data.</text>
</comment>
<dbReference type="Pfam" id="PF03734">
    <property type="entry name" value="YkuD"/>
    <property type="match status" value="1"/>
</dbReference>
<evidence type="ECO:0000313" key="9">
    <source>
        <dbReference type="EMBL" id="KTD02075.1"/>
    </source>
</evidence>
<evidence type="ECO:0000256" key="2">
    <source>
        <dbReference type="ARBA" id="ARBA00005992"/>
    </source>
</evidence>
<reference evidence="9 10" key="1">
    <citation type="submission" date="2015-11" db="EMBL/GenBank/DDBJ databases">
        <title>Genomic analysis of 38 Legionella species identifies large and diverse effector repertoires.</title>
        <authorList>
            <person name="Burstein D."/>
            <person name="Amaro F."/>
            <person name="Zusman T."/>
            <person name="Lifshitz Z."/>
            <person name="Cohen O."/>
            <person name="Gilbert J.A."/>
            <person name="Pupko T."/>
            <person name="Shuman H.A."/>
            <person name="Segal G."/>
        </authorList>
    </citation>
    <scope>NUCLEOTIDE SEQUENCE [LARGE SCALE GENOMIC DNA]</scope>
    <source>
        <strain evidence="9 10">ATCC 49504</strain>
    </source>
</reference>
<dbReference type="STRING" id="45065.Lgee_0767"/>
<evidence type="ECO:0000256" key="1">
    <source>
        <dbReference type="ARBA" id="ARBA00004752"/>
    </source>
</evidence>
<dbReference type="Gene3D" id="2.40.440.10">
    <property type="entry name" value="L,D-transpeptidase catalytic domain-like"/>
    <property type="match status" value="1"/>
</dbReference>
<proteinExistence type="inferred from homology"/>
<sequence>MKNHIPMNTQKRNQAFLTRGLLFLTLYTLMHPTFSASTPYGEILCKQPEYLCHDVERREHWSTLFPDPEKRELVRRINRMNGFLRAGMRIAIPKDLDSLTLENASPLPQRIPEIREKTVVVHLGLSAFGAYDANGRLVRWGPLSAGTVLCPETGHGCSTPTGSYRVLRKGGADCISHTYPASVDGRNGGGEMPWCIFFHKGYALHGSAEIPGYPSSHGCVRLFIEDAEWLNRYFVETQSRGRRATRILIGERLSGNGLRAERMR</sequence>
<dbReference type="InterPro" id="IPR038063">
    <property type="entry name" value="Transpep_catalytic_dom"/>
</dbReference>
<evidence type="ECO:0000313" key="10">
    <source>
        <dbReference type="Proteomes" id="UP000054785"/>
    </source>
</evidence>
<evidence type="ECO:0000256" key="5">
    <source>
        <dbReference type="ARBA" id="ARBA00022984"/>
    </source>
</evidence>
<keyword evidence="4 7" id="KW-0133">Cell shape</keyword>
<comment type="pathway">
    <text evidence="1 7">Cell wall biogenesis; peptidoglycan biosynthesis.</text>
</comment>
<dbReference type="RefSeq" id="WP_172607331.1">
    <property type="nucleotide sequence ID" value="NZ_UGNZ01000001.1"/>
</dbReference>
<dbReference type="UniPathway" id="UPA00219"/>
<feature type="active site" description="Proton donor/acceptor" evidence="7">
    <location>
        <position position="205"/>
    </location>
</feature>
<gene>
    <name evidence="9" type="ORF">Lgee_0767</name>
</gene>
<dbReference type="GO" id="GO:0018104">
    <property type="term" value="P:peptidoglycan-protein cross-linking"/>
    <property type="evidence" value="ECO:0007669"/>
    <property type="project" value="TreeGrafter"/>
</dbReference>
<evidence type="ECO:0000256" key="7">
    <source>
        <dbReference type="PROSITE-ProRule" id="PRU01373"/>
    </source>
</evidence>
<protein>
    <submittedName>
        <fullName evidence="9">Enhanced entry protein EnhA</fullName>
    </submittedName>
</protein>
<dbReference type="InterPro" id="IPR005490">
    <property type="entry name" value="LD_TPept_cat_dom"/>
</dbReference>
<comment type="similarity">
    <text evidence="2">Belongs to the YkuD family.</text>
</comment>
<feature type="domain" description="L,D-TPase catalytic" evidence="8">
    <location>
        <begin position="117"/>
        <end position="250"/>
    </location>
</feature>
<dbReference type="PATRIC" id="fig|45065.4.peg.823"/>
<keyword evidence="3" id="KW-0808">Transferase</keyword>
<keyword evidence="10" id="KW-1185">Reference proteome</keyword>
<dbReference type="GO" id="GO:0071972">
    <property type="term" value="F:peptidoglycan L,D-transpeptidase activity"/>
    <property type="evidence" value="ECO:0007669"/>
    <property type="project" value="TreeGrafter"/>
</dbReference>
<evidence type="ECO:0000256" key="6">
    <source>
        <dbReference type="ARBA" id="ARBA00023316"/>
    </source>
</evidence>
<name>A0A0W0U3D4_9GAMM</name>
<dbReference type="EMBL" id="LNYC01000022">
    <property type="protein sequence ID" value="KTD02075.1"/>
    <property type="molecule type" value="Genomic_DNA"/>
</dbReference>
<dbReference type="GO" id="GO:0008360">
    <property type="term" value="P:regulation of cell shape"/>
    <property type="evidence" value="ECO:0007669"/>
    <property type="project" value="UniProtKB-UniRule"/>
</dbReference>
<dbReference type="SUPFAM" id="SSF141523">
    <property type="entry name" value="L,D-transpeptidase catalytic domain-like"/>
    <property type="match status" value="1"/>
</dbReference>
<dbReference type="GO" id="GO:0005576">
    <property type="term" value="C:extracellular region"/>
    <property type="evidence" value="ECO:0007669"/>
    <property type="project" value="TreeGrafter"/>
</dbReference>
<evidence type="ECO:0000256" key="4">
    <source>
        <dbReference type="ARBA" id="ARBA00022960"/>
    </source>
</evidence>
<dbReference type="PANTHER" id="PTHR30582">
    <property type="entry name" value="L,D-TRANSPEPTIDASE"/>
    <property type="match status" value="1"/>
</dbReference>
<accession>A0A0W0U3D4</accession>
<dbReference type="PROSITE" id="PS52029">
    <property type="entry name" value="LD_TPASE"/>
    <property type="match status" value="1"/>
</dbReference>
<evidence type="ECO:0000259" key="8">
    <source>
        <dbReference type="PROSITE" id="PS52029"/>
    </source>
</evidence>
<dbReference type="PANTHER" id="PTHR30582:SF2">
    <property type="entry name" value="L,D-TRANSPEPTIDASE YCIB-RELATED"/>
    <property type="match status" value="1"/>
</dbReference>